<dbReference type="InParanoid" id="C7PWQ3"/>
<dbReference type="Pfam" id="PF19559">
    <property type="entry name" value="DUF6081"/>
    <property type="match status" value="1"/>
</dbReference>
<evidence type="ECO:0000313" key="1">
    <source>
        <dbReference type="EMBL" id="ACU75333.1"/>
    </source>
</evidence>
<organism evidence="1 2">
    <name type="scientific">Catenulispora acidiphila (strain DSM 44928 / JCM 14897 / NBRC 102108 / NRRL B-24433 / ID139908)</name>
    <dbReference type="NCBI Taxonomy" id="479433"/>
    <lineage>
        <taxon>Bacteria</taxon>
        <taxon>Bacillati</taxon>
        <taxon>Actinomycetota</taxon>
        <taxon>Actinomycetes</taxon>
        <taxon>Catenulisporales</taxon>
        <taxon>Catenulisporaceae</taxon>
        <taxon>Catenulispora</taxon>
    </lineage>
</organism>
<protein>
    <submittedName>
        <fullName evidence="1">Uncharacterized protein</fullName>
    </submittedName>
</protein>
<dbReference type="KEGG" id="cai:Caci_6483"/>
<sequence length="273" mass="28593">MSQHDPTGLEAARTASPVFHDDFHKGFAAAGPGALWQVRPAAGLPAGDGAVLVSPLGLHVAPPHTDPATGEPRFADAGDQPVHVRWAALAARTSKADFPGFDAVPGTWLVLETQMSVTPFGLERIGAAADDPAVAAAALITTDRETGMVFDFMVTGGRVFAVYERLGAPDAPHAAFTYTVPVAVTQPGRSHTCVVAYDASAGTVRWILNGSNVLTVDRIGERMPDDSALTRDNGRPAAVCTPRQLAVGLGMFAEKSLGQGVRLVVRRVTVRRG</sequence>
<dbReference type="Proteomes" id="UP000000851">
    <property type="component" value="Chromosome"/>
</dbReference>
<accession>C7PWQ3</accession>
<reference evidence="1 2" key="1">
    <citation type="journal article" date="2009" name="Stand. Genomic Sci.">
        <title>Complete genome sequence of Catenulispora acidiphila type strain (ID 139908).</title>
        <authorList>
            <person name="Copeland A."/>
            <person name="Lapidus A."/>
            <person name="Glavina Del Rio T."/>
            <person name="Nolan M."/>
            <person name="Lucas S."/>
            <person name="Chen F."/>
            <person name="Tice H."/>
            <person name="Cheng J.F."/>
            <person name="Bruce D."/>
            <person name="Goodwin L."/>
            <person name="Pitluck S."/>
            <person name="Mikhailova N."/>
            <person name="Pati A."/>
            <person name="Ivanova N."/>
            <person name="Mavromatis K."/>
            <person name="Chen A."/>
            <person name="Palaniappan K."/>
            <person name="Chain P."/>
            <person name="Land M."/>
            <person name="Hauser L."/>
            <person name="Chang Y.J."/>
            <person name="Jeffries C.D."/>
            <person name="Chertkov O."/>
            <person name="Brettin T."/>
            <person name="Detter J.C."/>
            <person name="Han C."/>
            <person name="Ali Z."/>
            <person name="Tindall B.J."/>
            <person name="Goker M."/>
            <person name="Bristow J."/>
            <person name="Eisen J.A."/>
            <person name="Markowitz V."/>
            <person name="Hugenholtz P."/>
            <person name="Kyrpides N.C."/>
            <person name="Klenk H.P."/>
        </authorList>
    </citation>
    <scope>NUCLEOTIDE SEQUENCE [LARGE SCALE GENOMIC DNA]</scope>
    <source>
        <strain evidence="2">DSM 44928 / JCM 14897 / NBRC 102108 / NRRL B-24433 / ID139908</strain>
    </source>
</reference>
<keyword evidence="2" id="KW-1185">Reference proteome</keyword>
<dbReference type="AlphaFoldDB" id="C7PWQ3"/>
<gene>
    <name evidence="1" type="ordered locus">Caci_6483</name>
</gene>
<dbReference type="HOGENOM" id="CLU_073065_0_0_11"/>
<dbReference type="eggNOG" id="ENOG5031YXW">
    <property type="taxonomic scope" value="Bacteria"/>
</dbReference>
<name>C7PWQ3_CATAD</name>
<proteinExistence type="predicted"/>
<evidence type="ECO:0000313" key="2">
    <source>
        <dbReference type="Proteomes" id="UP000000851"/>
    </source>
</evidence>
<dbReference type="InterPro" id="IPR045727">
    <property type="entry name" value="DUF6081"/>
</dbReference>
<dbReference type="OrthoDB" id="2791077at2"/>
<dbReference type="STRING" id="479433.Caci_6483"/>
<dbReference type="EMBL" id="CP001700">
    <property type="protein sequence ID" value="ACU75333.1"/>
    <property type="molecule type" value="Genomic_DNA"/>
</dbReference>
<dbReference type="RefSeq" id="WP_015795062.1">
    <property type="nucleotide sequence ID" value="NC_013131.1"/>
</dbReference>